<name>A0A1Y6CT67_9GAMM</name>
<dbReference type="EMBL" id="FXAM01000001">
    <property type="protein sequence ID" value="SMF93506.1"/>
    <property type="molecule type" value="Genomic_DNA"/>
</dbReference>
<dbReference type="PANTHER" id="PTHR43403:SF1">
    <property type="entry name" value="NAD-SPECIFIC GLUTAMATE DEHYDROGENASE"/>
    <property type="match status" value="1"/>
</dbReference>
<dbReference type="STRING" id="1760988.SAMN02949497_0793"/>
<reference evidence="4 5" key="1">
    <citation type="submission" date="2016-12" db="EMBL/GenBank/DDBJ databases">
        <authorList>
            <person name="Song W.-J."/>
            <person name="Kurnit D.M."/>
        </authorList>
    </citation>
    <scope>NUCLEOTIDE SEQUENCE [LARGE SCALE GENOMIC DNA]</scope>
    <source>
        <strain evidence="4 5">175</strain>
    </source>
</reference>
<evidence type="ECO:0000259" key="3">
    <source>
        <dbReference type="Pfam" id="PF21074"/>
    </source>
</evidence>
<dbReference type="RefSeq" id="WP_085210146.1">
    <property type="nucleotide sequence ID" value="NZ_FXAM01000001.1"/>
</dbReference>
<dbReference type="OrthoDB" id="9758052at2"/>
<dbReference type="SUPFAM" id="SSF53223">
    <property type="entry name" value="Aminoacid dehydrogenase-like, N-terminal domain"/>
    <property type="match status" value="1"/>
</dbReference>
<dbReference type="Proteomes" id="UP000192923">
    <property type="component" value="Unassembled WGS sequence"/>
</dbReference>
<dbReference type="InterPro" id="IPR007780">
    <property type="entry name" value="NAD_Glu_DH_bac"/>
</dbReference>
<keyword evidence="1" id="KW-0560">Oxidoreductase</keyword>
<gene>
    <name evidence="4" type="ORF">SAMN02949497_0793</name>
</gene>
<dbReference type="SUPFAM" id="SSF51735">
    <property type="entry name" value="NAD(P)-binding Rossmann-fold domains"/>
    <property type="match status" value="1"/>
</dbReference>
<dbReference type="Gene3D" id="3.40.50.10860">
    <property type="entry name" value="Leucine Dehydrogenase, chain A, domain 1"/>
    <property type="match status" value="1"/>
</dbReference>
<accession>A0A1Y6CT67</accession>
<proteinExistence type="predicted"/>
<dbReference type="InterPro" id="IPR048381">
    <property type="entry name" value="GDH_C"/>
</dbReference>
<sequence>MSWERAFKADLARRLAAAGQPCPDSLASAVFAPEYRATTPPGLAARDALRLAALDRDGGEGFDLWEPDPDLGGCHQLRLYSGRERGLDEIMPLVQSLGFRVLDQSSFRLELGTRRWCLRGFAVRPQAPGVDPLAYKAQVLEALDALLAGRVDNDALNGLLLSAGLSWREIDVFRAYRNYYFQLGSHFGRFRFHQALLAHPGVARLLFRYFAARFEPDGRWDTPGQREEEALSPLRQELATLLDGVADSAEDRILRDVFNLVDATLRTDYYLPKAPDQHAIAFKINSLGIINMPAPRPLFEIYVHSRLMEGIHLRGAKVARGGIRWSDRPDDFRSEILGLMRTQMIKNALIVPLGAKGGFVLNSTEPRPEERERLAQTAYATLMRGLLDLTDNPTVEPPHRRIAYDAADPYLVVAADKGTARMSDTANRIAAEYGFWLGDAFASGGSQGFHHKKLGITARGAWECVKRHFREAGLALDRPFSVVGIGSMDGDVFGNGMLLSENIRLLAAFGSHEIFLDPDPDPAVSFRERLRLFELAAPGWEAYDRALISPGGGVFPRDAKDIPLSPAVRAWLGLRHASVDGEELIRLLLAAPVDLLWLGGIGTYVKAGSERHESVADRANDAVRIDAVQVRAKVVGEGANLGFTQKARIEYALAGGRINTDAVDNSGGVDLSDHEVNLKMLLALLRRRGLIDGVEERNRRLADLSGAVVGSVLAHNAAQSLCLSLDRQRCALDAEPFLDVADRLANAGLLDRAVEDFPARKDILARGGGLTRPELAVLMAYAKLALKRALLDRPDFPGEWTQDCLSAYFPGPLREEFGAYLPEHPLAREITVTQIANAVIDQAGVGFLAWVEELDSTLLARAVEAYARFDRIVGGRALREQIHKLDGSWAIDRQYLGLLRLEGLLAELCRRSLDRNPIPAFAAGRGGLRDYLDYLAADTTATGTLAELTAAGFTQEQACLLVHAERLGQFPALLEWAGAQGLALAEVARLSDTIAAQLGLPRLIAWLAAVQSRDRWERRARLALIDRFQTAPARLGASLSRQGIQEPAALSATPALQTRLAHFQRLARELTDAAATSVAPFAALGAALEALREAGDGEAQSERAITVPKA</sequence>
<dbReference type="GO" id="GO:0004069">
    <property type="term" value="F:L-aspartate:2-oxoglutarate aminotransferase activity"/>
    <property type="evidence" value="ECO:0007669"/>
    <property type="project" value="InterPro"/>
</dbReference>
<evidence type="ECO:0000256" key="1">
    <source>
        <dbReference type="ARBA" id="ARBA00023002"/>
    </source>
</evidence>
<protein>
    <submittedName>
        <fullName evidence="4">Glutamate dehydrogenase</fullName>
    </submittedName>
</protein>
<dbReference type="InterPro" id="IPR028971">
    <property type="entry name" value="NAD-GDH_cat"/>
</dbReference>
<dbReference type="Pfam" id="PF21074">
    <property type="entry name" value="GDH_C"/>
    <property type="match status" value="1"/>
</dbReference>
<feature type="domain" description="NAD-specific glutamate dehydrogenase C-terminal" evidence="3">
    <location>
        <begin position="768"/>
        <end position="1092"/>
    </location>
</feature>
<dbReference type="Pfam" id="PF21078">
    <property type="entry name" value="GDH_HM3"/>
    <property type="match status" value="1"/>
</dbReference>
<feature type="domain" description="NAD-glutamate dehydrogenase catalytic" evidence="2">
    <location>
        <begin position="238"/>
        <end position="725"/>
    </location>
</feature>
<evidence type="ECO:0000313" key="4">
    <source>
        <dbReference type="EMBL" id="SMF93506.1"/>
    </source>
</evidence>
<dbReference type="InterPro" id="IPR046346">
    <property type="entry name" value="Aminoacid_DH-like_N_sf"/>
</dbReference>
<dbReference type="Pfam" id="PF05088">
    <property type="entry name" value="Bac_GDH_CD"/>
    <property type="match status" value="1"/>
</dbReference>
<keyword evidence="5" id="KW-1185">Reference proteome</keyword>
<dbReference type="InterPro" id="IPR049056">
    <property type="entry name" value="NAD_Glu_DH_HM3"/>
</dbReference>
<dbReference type="GO" id="GO:0004352">
    <property type="term" value="F:glutamate dehydrogenase (NAD+) activity"/>
    <property type="evidence" value="ECO:0007669"/>
    <property type="project" value="InterPro"/>
</dbReference>
<evidence type="ECO:0000313" key="5">
    <source>
        <dbReference type="Proteomes" id="UP000192923"/>
    </source>
</evidence>
<organism evidence="4 5">
    <name type="scientific">Methylomagnum ishizawai</name>
    <dbReference type="NCBI Taxonomy" id="1760988"/>
    <lineage>
        <taxon>Bacteria</taxon>
        <taxon>Pseudomonadati</taxon>
        <taxon>Pseudomonadota</taxon>
        <taxon>Gammaproteobacteria</taxon>
        <taxon>Methylococcales</taxon>
        <taxon>Methylococcaceae</taxon>
        <taxon>Methylomagnum</taxon>
    </lineage>
</organism>
<dbReference type="AlphaFoldDB" id="A0A1Y6CT67"/>
<dbReference type="InterPro" id="IPR036291">
    <property type="entry name" value="NAD(P)-bd_dom_sf"/>
</dbReference>
<dbReference type="PANTHER" id="PTHR43403">
    <property type="entry name" value="NAD-SPECIFIC GLUTAMATE DEHYDROGENASE"/>
    <property type="match status" value="1"/>
</dbReference>
<evidence type="ECO:0000259" key="2">
    <source>
        <dbReference type="Pfam" id="PF05088"/>
    </source>
</evidence>
<dbReference type="GO" id="GO:0006538">
    <property type="term" value="P:L-glutamate catabolic process"/>
    <property type="evidence" value="ECO:0007669"/>
    <property type="project" value="InterPro"/>
</dbReference>